<dbReference type="STRING" id="670307.HYPDE_36263"/>
<evidence type="ECO:0000313" key="3">
    <source>
        <dbReference type="Proteomes" id="UP000005952"/>
    </source>
</evidence>
<accession>N0B5U0</accession>
<dbReference type="EMBL" id="CP005587">
    <property type="protein sequence ID" value="AGK58924.1"/>
    <property type="molecule type" value="Genomic_DNA"/>
</dbReference>
<organism evidence="2 3">
    <name type="scientific">Hyphomicrobium denitrificans 1NES1</name>
    <dbReference type="NCBI Taxonomy" id="670307"/>
    <lineage>
        <taxon>Bacteria</taxon>
        <taxon>Pseudomonadati</taxon>
        <taxon>Pseudomonadota</taxon>
        <taxon>Alphaproteobacteria</taxon>
        <taxon>Hyphomicrobiales</taxon>
        <taxon>Hyphomicrobiaceae</taxon>
        <taxon>Hyphomicrobium</taxon>
    </lineage>
</organism>
<protein>
    <submittedName>
        <fullName evidence="2">Uncharacterized protein</fullName>
    </submittedName>
</protein>
<gene>
    <name evidence="2" type="ORF">HYPDE_36263</name>
</gene>
<feature type="compositionally biased region" description="Basic and acidic residues" evidence="1">
    <location>
        <begin position="16"/>
        <end position="25"/>
    </location>
</feature>
<feature type="region of interest" description="Disordered" evidence="1">
    <location>
        <begin position="1"/>
        <end position="25"/>
    </location>
</feature>
<dbReference type="HOGENOM" id="CLU_683110_0_0_5"/>
<evidence type="ECO:0000313" key="2">
    <source>
        <dbReference type="EMBL" id="AGK58924.1"/>
    </source>
</evidence>
<dbReference type="Proteomes" id="UP000005952">
    <property type="component" value="Chromosome"/>
</dbReference>
<evidence type="ECO:0000256" key="1">
    <source>
        <dbReference type="SAM" id="MobiDB-lite"/>
    </source>
</evidence>
<keyword evidence="3" id="KW-1185">Reference proteome</keyword>
<name>N0B5U0_9HYPH</name>
<dbReference type="KEGG" id="hdt:HYPDE_36263"/>
<reference evidence="2 3" key="1">
    <citation type="journal article" date="2013" name="Genome Announc.">
        <title>Genome sequences for three denitrifying bacterial strains isolated from a uranium- and nitrate-contaminated subsurface environment.</title>
        <authorList>
            <person name="Venkatramanan R."/>
            <person name="Prakash O."/>
            <person name="Woyke T."/>
            <person name="Chain P."/>
            <person name="Goodwin L.A."/>
            <person name="Watson D."/>
            <person name="Brooks S."/>
            <person name="Kostka J.E."/>
            <person name="Green S.J."/>
        </authorList>
    </citation>
    <scope>NUCLEOTIDE SEQUENCE [LARGE SCALE GENOMIC DNA]</scope>
    <source>
        <strain evidence="2 3">1NES1</strain>
    </source>
</reference>
<sequence length="444" mass="49559">MSGAIRQGGRLPLNHDTLRPYRKPKPDCQENWNRVATMSMTWALRALALSVVAGALLLSASIRPAGAASTIDFLAALSDSELDEFRAWKDARNAFNDQTDAYWDAVESKRQVRRRKRAAKIPFDRSDYVMSFPPRYKGPALSAALAKKYYNFVEQQKTTEPAKTRELATVSDYLDAAKRVYGFTPERVSEREFKLRYAEEANALGLSKEQVVRVYALETGGNGTYDMQAGIHPVKKTGRAISSALGYAQLLDANSINELARSGGTFILLLNRKLRDPENSPARTAALKHKLTVLKRMYANVKRLPFEWDVQQRYAKTDKGMGIHTLNIDADIGPMLQAMKLRTLKDTAEKQGRRSLSGAELELMNLAGPMTGLEMMEEPGSSAPTPNFFARRAYYVNKMVAGLTAAELQVELDRRMSQAIARPGAQEFAAAFDSVFERRSTAER</sequence>
<proteinExistence type="predicted"/>
<dbReference type="eggNOG" id="ENOG502ZBS3">
    <property type="taxonomic scope" value="Bacteria"/>
</dbReference>
<dbReference type="AlphaFoldDB" id="N0B5U0"/>